<feature type="region of interest" description="Disordered" evidence="1">
    <location>
        <begin position="120"/>
        <end position="144"/>
    </location>
</feature>
<evidence type="ECO:0000313" key="2">
    <source>
        <dbReference type="EMBL" id="CAL4077848.1"/>
    </source>
</evidence>
<dbReference type="EMBL" id="CAXKWB010005330">
    <property type="protein sequence ID" value="CAL4077848.1"/>
    <property type="molecule type" value="Genomic_DNA"/>
</dbReference>
<proteinExistence type="predicted"/>
<evidence type="ECO:0000313" key="3">
    <source>
        <dbReference type="Proteomes" id="UP001497623"/>
    </source>
</evidence>
<name>A0AAV2QEH9_MEGNR</name>
<protein>
    <submittedName>
        <fullName evidence="2">Uncharacterized protein</fullName>
    </submittedName>
</protein>
<feature type="non-terminal residue" evidence="2">
    <location>
        <position position="144"/>
    </location>
</feature>
<sequence length="144" mass="15220">MAECFQGTTPLVYHTPCPLPPHYNPASRPTTTSGGACLRWLVIATVLGLAAFASQGECSSVHNGNGKIPSKITTGFWRSAQWCSDAAGRKGGGRGGGPPTMGLCLATWTMYTWNNASGATRLPALSDGPDEENVTHTDLRKQEN</sequence>
<comment type="caution">
    <text evidence="2">The sequence shown here is derived from an EMBL/GenBank/DDBJ whole genome shotgun (WGS) entry which is preliminary data.</text>
</comment>
<accession>A0AAV2QEH9</accession>
<evidence type="ECO:0000256" key="1">
    <source>
        <dbReference type="SAM" id="MobiDB-lite"/>
    </source>
</evidence>
<reference evidence="2 3" key="1">
    <citation type="submission" date="2024-05" db="EMBL/GenBank/DDBJ databases">
        <authorList>
            <person name="Wallberg A."/>
        </authorList>
    </citation>
    <scope>NUCLEOTIDE SEQUENCE [LARGE SCALE GENOMIC DNA]</scope>
</reference>
<organism evidence="2 3">
    <name type="scientific">Meganyctiphanes norvegica</name>
    <name type="common">Northern krill</name>
    <name type="synonym">Thysanopoda norvegica</name>
    <dbReference type="NCBI Taxonomy" id="48144"/>
    <lineage>
        <taxon>Eukaryota</taxon>
        <taxon>Metazoa</taxon>
        <taxon>Ecdysozoa</taxon>
        <taxon>Arthropoda</taxon>
        <taxon>Crustacea</taxon>
        <taxon>Multicrustacea</taxon>
        <taxon>Malacostraca</taxon>
        <taxon>Eumalacostraca</taxon>
        <taxon>Eucarida</taxon>
        <taxon>Euphausiacea</taxon>
        <taxon>Euphausiidae</taxon>
        <taxon>Meganyctiphanes</taxon>
    </lineage>
</organism>
<gene>
    <name evidence="2" type="ORF">MNOR_LOCUS10515</name>
</gene>
<dbReference type="Proteomes" id="UP001497623">
    <property type="component" value="Unassembled WGS sequence"/>
</dbReference>
<dbReference type="AlphaFoldDB" id="A0AAV2QEH9"/>
<feature type="compositionally biased region" description="Basic and acidic residues" evidence="1">
    <location>
        <begin position="133"/>
        <end position="144"/>
    </location>
</feature>
<keyword evidence="3" id="KW-1185">Reference proteome</keyword>